<evidence type="ECO:0000313" key="3">
    <source>
        <dbReference type="EMBL" id="NAY91677.1"/>
    </source>
</evidence>
<dbReference type="EMBL" id="JAAABI010000002">
    <property type="protein sequence ID" value="NAY91677.1"/>
    <property type="molecule type" value="Genomic_DNA"/>
</dbReference>
<sequence>MGSYDQILYKLKGFTKKYYAKQLIKGSLLFIAFGLLFWIAIMAFEFLLWLNESWRLFLFLVFVIVEMVLVIRFIAIPLIFLFRLRRGLTYEDASKLIGRHFPNVEDKLLNLLDLANDQQESELLMASIEQRAKALGPVPFAEAVNIKESFKYAKYVVIPVFLLAFIWLSGNIASFFNSHERIVNYDMAYERPAPFQFAVLNDDLQVLDNEPLTIEVDVQGEVVPEDVYIVIDEEPLLMTNRNGIFSYTIAPPVAKGSFYLTANGWNSVKYGFRSLATPALLDFKMTLDYPKYLGRNQESVAGTGNAVVPEGTLVTWQIQGRNVEEIRLIEEDSSSLMVQDEKDFIGKRRIFGDLEYQLSTSNSYVKDFEKLSYFLEVVKDNKPTVKVQQFLDSLNPNQSFYSGQAADDHGVKQIRMVYYSVEDKDDKKQLLLESPGTNVHQFYYTFPSGLEVEKGKDYELYFEVVDNDGIRGGKTTRSKIFRTSLYNHKQLANRKLDVQNNLLKDLDRELENYKEQEEALTRINKEQKEENSLSFEDKGRIKQFLEKQEEQERLMEKFSSQLKDNLENSEENNEMKQLLKERLQRQEMEARKNERLLEELKELADKIEKEELQKRLEELGKKQSSTARNLEQILELTKRYYVTEKMAQLSKELDELSKEQQKLAETVLDESLKNQQELNEEFNNIVKELDELRNDNQNLKKPMNLDVTKNEEESVKKDQQEATKELSEAVDGDQENKEEAQKNASKRQKSAAEKMREMSEKMSDGASDAGGSSVTEDAEMLRQILDNLVTFSFKQEALFDRLEASDFEVCHFSNTVREQKELRNMFEHVDDSLFALSLRRAELSEFVNEQITEVYYNIDKSLETIAENQVYRGASYQQYAMNATNALADFLANILDNMQQSLKPGQGNGQGSDFQLPDIIQGQQGIQEKMNGAGQKGRDQGGQPEKGKGENQGQNDGQGEGTQGESEGQRGKEGGNQPNNQSEGNGSAGGNEMGLEEIYDIYKQQQFLRQQLEKQLEDMINKGDRDLARKLLRQMEDFENDLLENGITAQTRSKANTIQHQMLKLENATLKQGKKSKRESRTNEQKFTNPIITKPSLLREKQNSIEILNRQALPLRQNYKKKVKVYFDNDRIPL</sequence>
<feature type="transmembrane region" description="Helical" evidence="2">
    <location>
        <begin position="155"/>
        <end position="176"/>
    </location>
</feature>
<reference evidence="3" key="1">
    <citation type="submission" date="2020-01" db="EMBL/GenBank/DDBJ databases">
        <title>Muricauda ochracea sp. nov., isolated from a tidal flat of Garorim bay in Korea.</title>
        <authorList>
            <person name="Kim D."/>
            <person name="Yoo Y."/>
            <person name="Kim J.-J."/>
        </authorList>
    </citation>
    <scope>NUCLEOTIDE SEQUENCE</scope>
    <source>
        <strain evidence="3">JGD-17</strain>
    </source>
</reference>
<dbReference type="RefSeq" id="WP_166523087.1">
    <property type="nucleotide sequence ID" value="NZ_JAAABI010000002.1"/>
</dbReference>
<keyword evidence="2" id="KW-1133">Transmembrane helix</keyword>
<feature type="compositionally biased region" description="Basic and acidic residues" evidence="1">
    <location>
        <begin position="708"/>
        <end position="727"/>
    </location>
</feature>
<keyword evidence="2" id="KW-0472">Membrane</keyword>
<dbReference type="Proteomes" id="UP000667650">
    <property type="component" value="Unassembled WGS sequence"/>
</dbReference>
<gene>
    <name evidence="3" type="ORF">GTQ34_07085</name>
</gene>
<evidence type="ECO:0000256" key="1">
    <source>
        <dbReference type="SAM" id="MobiDB-lite"/>
    </source>
</evidence>
<name>A0A964TB81_9FLAO</name>
<feature type="transmembrane region" description="Helical" evidence="2">
    <location>
        <begin position="26"/>
        <end position="50"/>
    </location>
</feature>
<accession>A0A964TB81</accession>
<feature type="compositionally biased region" description="Polar residues" evidence="1">
    <location>
        <begin position="976"/>
        <end position="985"/>
    </location>
</feature>
<dbReference type="AlphaFoldDB" id="A0A964TB81"/>
<evidence type="ECO:0008006" key="5">
    <source>
        <dbReference type="Google" id="ProtNLM"/>
    </source>
</evidence>
<feature type="compositionally biased region" description="Low complexity" evidence="1">
    <location>
        <begin position="764"/>
        <end position="773"/>
    </location>
</feature>
<protein>
    <recommendedName>
        <fullName evidence="5">DUF4175 family protein</fullName>
    </recommendedName>
</protein>
<keyword evidence="4" id="KW-1185">Reference proteome</keyword>
<comment type="caution">
    <text evidence="3">The sequence shown here is derived from an EMBL/GenBank/DDBJ whole genome shotgun (WGS) entry which is preliminary data.</text>
</comment>
<proteinExistence type="predicted"/>
<keyword evidence="2" id="KW-0812">Transmembrane</keyword>
<feature type="transmembrane region" description="Helical" evidence="2">
    <location>
        <begin position="56"/>
        <end position="82"/>
    </location>
</feature>
<evidence type="ECO:0000256" key="2">
    <source>
        <dbReference type="SAM" id="Phobius"/>
    </source>
</evidence>
<feature type="region of interest" description="Disordered" evidence="1">
    <location>
        <begin position="696"/>
        <end position="774"/>
    </location>
</feature>
<feature type="region of interest" description="Disordered" evidence="1">
    <location>
        <begin position="929"/>
        <end position="992"/>
    </location>
</feature>
<evidence type="ECO:0000313" key="4">
    <source>
        <dbReference type="Proteomes" id="UP000667650"/>
    </source>
</evidence>
<organism evidence="3 4">
    <name type="scientific">Flagellimonas ochracea</name>
    <dbReference type="NCBI Taxonomy" id="2696472"/>
    <lineage>
        <taxon>Bacteria</taxon>
        <taxon>Pseudomonadati</taxon>
        <taxon>Bacteroidota</taxon>
        <taxon>Flavobacteriia</taxon>
        <taxon>Flavobacteriales</taxon>
        <taxon>Flavobacteriaceae</taxon>
        <taxon>Flagellimonas</taxon>
    </lineage>
</organism>
<feature type="compositionally biased region" description="Basic and acidic residues" evidence="1">
    <location>
        <begin position="750"/>
        <end position="763"/>
    </location>
</feature>